<keyword evidence="3" id="KW-1185">Reference proteome</keyword>
<proteinExistence type="predicted"/>
<organism evidence="2 3">
    <name type="scientific">Tribonema minus</name>
    <dbReference type="NCBI Taxonomy" id="303371"/>
    <lineage>
        <taxon>Eukaryota</taxon>
        <taxon>Sar</taxon>
        <taxon>Stramenopiles</taxon>
        <taxon>Ochrophyta</taxon>
        <taxon>PX clade</taxon>
        <taxon>Xanthophyceae</taxon>
        <taxon>Tribonematales</taxon>
        <taxon>Tribonemataceae</taxon>
        <taxon>Tribonema</taxon>
    </lineage>
</organism>
<feature type="domain" description="FAS1" evidence="1">
    <location>
        <begin position="424"/>
        <end position="554"/>
    </location>
</feature>
<evidence type="ECO:0000313" key="3">
    <source>
        <dbReference type="Proteomes" id="UP000664859"/>
    </source>
</evidence>
<dbReference type="PROSITE" id="PS50213">
    <property type="entry name" value="FAS1"/>
    <property type="match status" value="3"/>
</dbReference>
<feature type="domain" description="FAS1" evidence="1">
    <location>
        <begin position="44"/>
        <end position="210"/>
    </location>
</feature>
<comment type="caution">
    <text evidence="2">The sequence shown here is derived from an EMBL/GenBank/DDBJ whole genome shotgun (WGS) entry which is preliminary data.</text>
</comment>
<protein>
    <submittedName>
        <fullName evidence="2">FAS1 domain-containing protein</fullName>
    </submittedName>
</protein>
<name>A0A835Z7H6_9STRA</name>
<accession>A0A835Z7H6</accession>
<dbReference type="OrthoDB" id="286301at2759"/>
<dbReference type="GO" id="GO:0005615">
    <property type="term" value="C:extracellular space"/>
    <property type="evidence" value="ECO:0007669"/>
    <property type="project" value="TreeGrafter"/>
</dbReference>
<dbReference type="Pfam" id="PF02469">
    <property type="entry name" value="Fasciclin"/>
    <property type="match status" value="3"/>
</dbReference>
<dbReference type="InterPro" id="IPR000782">
    <property type="entry name" value="FAS1_domain"/>
</dbReference>
<evidence type="ECO:0000259" key="1">
    <source>
        <dbReference type="PROSITE" id="PS50213"/>
    </source>
</evidence>
<dbReference type="InterPro" id="IPR036378">
    <property type="entry name" value="FAS1_dom_sf"/>
</dbReference>
<reference evidence="2" key="1">
    <citation type="submission" date="2021-02" db="EMBL/GenBank/DDBJ databases">
        <title>First Annotated Genome of the Yellow-green Alga Tribonema minus.</title>
        <authorList>
            <person name="Mahan K.M."/>
        </authorList>
    </citation>
    <scope>NUCLEOTIDE SEQUENCE</scope>
    <source>
        <strain evidence="2">UTEX B ZZ1240</strain>
    </source>
</reference>
<dbReference type="EMBL" id="JAFCMP010000190">
    <property type="protein sequence ID" value="KAG5183693.1"/>
    <property type="molecule type" value="Genomic_DNA"/>
</dbReference>
<dbReference type="PANTHER" id="PTHR10900">
    <property type="entry name" value="PERIOSTIN-RELATED"/>
    <property type="match status" value="1"/>
</dbReference>
<dbReference type="SMART" id="SM00554">
    <property type="entry name" value="FAS1"/>
    <property type="match status" value="4"/>
</dbReference>
<dbReference type="Proteomes" id="UP000664859">
    <property type="component" value="Unassembled WGS sequence"/>
</dbReference>
<dbReference type="SUPFAM" id="SSF82153">
    <property type="entry name" value="FAS1 domain"/>
    <property type="match status" value="4"/>
</dbReference>
<dbReference type="InterPro" id="IPR050904">
    <property type="entry name" value="Adhesion/Biosynth-related"/>
</dbReference>
<feature type="domain" description="FAS1" evidence="1">
    <location>
        <begin position="580"/>
        <end position="736"/>
    </location>
</feature>
<evidence type="ECO:0000313" key="2">
    <source>
        <dbReference type="EMBL" id="KAG5183693.1"/>
    </source>
</evidence>
<dbReference type="PANTHER" id="PTHR10900:SF77">
    <property type="entry name" value="FI19380P1"/>
    <property type="match status" value="1"/>
</dbReference>
<dbReference type="AlphaFoldDB" id="A0A835Z7H6"/>
<sequence length="745" mass="78676">MTADVPEGLYGPIQNINNANITEIKAVGAKYTMYVIDRPLQAPVGTIWDTLVASPHFTKLVAALNATESGGLRDMLAGTTVPASALTLFAPDDSAYQSLLGSSGAAQSAAAVEVLYCYHTLAQGRYPRSLNGRHFSQQLFPVPAGKVLTRDVYAGFYAQHFTGLQMPSLAVPPLSISKIAPGQLSVQDAHITQPDITATNGVIHRISALLHPPPTVLELALCGTAPPEPLAYAGTFAAFGELVALAGDVVNATLSAGDTPLTVFMPTDAAFDAAIAAGHLPHRPFGQSMTSSEAADLVLYHTAMTDKGPMLFRPTADSPFASDFTDTQPIASAHTVAGQALQLWVHLSQLNSTHVGAAGSDFDQEVFLNNARLYQCAVAEGTGHSCAVPPAGSVPPSNAYALNEGTLCALHAIDAVLLPPPRNATGVEQRIVSMNDTGIFAELLRSVGGLAAYAALSRSRADMPWLYESTELAAEVVAYHVAPAQVHFSRYLNESQRIVTAALNSSAPVLASAVCDTSDCAAGGGRTVTINGQLAIITDVTAADGVLHVLNGVLLVSAQPLKAINGRAWVLDVPLVVPAPTIMDLLRASDSGASMWAEWVSLDEELAAMLADPEKGSYTIFAPADSAMLAIPERRRPAIQHDRQLAQLLRFHLSPGWHMSHMLSNATEAERQQLAGERYCSGTTLQTQRTDCEMHTQVGEGGLLFMGTPGWPFSADVITRDLVASNGVLHIISSVLTYDGYRLPA</sequence>
<gene>
    <name evidence="2" type="ORF">JKP88DRAFT_316055</name>
</gene>
<dbReference type="Gene3D" id="2.30.180.10">
    <property type="entry name" value="FAS1 domain"/>
    <property type="match status" value="4"/>
</dbReference>